<dbReference type="AlphaFoldDB" id="A0A4R1LZE3"/>
<dbReference type="OrthoDB" id="555447at2"/>
<comment type="caution">
    <text evidence="7">The sequence shown here is derived from an EMBL/GenBank/DDBJ whole genome shotgun (WGS) entry which is preliminary data.</text>
</comment>
<evidence type="ECO:0000256" key="4">
    <source>
        <dbReference type="ARBA" id="ARBA00022989"/>
    </source>
</evidence>
<dbReference type="GO" id="GO:0004577">
    <property type="term" value="F:N-acetylglucosaminyldiphosphodolichol N-acetylglucosaminyltransferase activity"/>
    <property type="evidence" value="ECO:0007669"/>
    <property type="project" value="TreeGrafter"/>
</dbReference>
<keyword evidence="5 6" id="KW-0472">Membrane</keyword>
<reference evidence="7 8" key="1">
    <citation type="submission" date="2019-03" db="EMBL/GenBank/DDBJ databases">
        <title>Genomic Encyclopedia of Archaeal and Bacterial Type Strains, Phase II (KMG-II): from individual species to whole genera.</title>
        <authorList>
            <person name="Goeker M."/>
        </authorList>
    </citation>
    <scope>NUCLEOTIDE SEQUENCE [LARGE SCALE GENOMIC DNA]</scope>
    <source>
        <strain evidence="7 8">DSM 22554</strain>
    </source>
</reference>
<gene>
    <name evidence="7" type="ORF">C8N28_0244</name>
</gene>
<evidence type="ECO:0000313" key="8">
    <source>
        <dbReference type="Proteomes" id="UP000294616"/>
    </source>
</evidence>
<evidence type="ECO:0000256" key="5">
    <source>
        <dbReference type="ARBA" id="ARBA00023136"/>
    </source>
</evidence>
<protein>
    <submittedName>
        <fullName evidence="7">Oligosaccharide biosynthesis protein Alg14</fullName>
    </submittedName>
</protein>
<dbReference type="PANTHER" id="PTHR12154:SF4">
    <property type="entry name" value="UDP-N-ACETYLGLUCOSAMINE TRANSFERASE SUBUNIT ALG14 HOMOLOG"/>
    <property type="match status" value="1"/>
</dbReference>
<dbReference type="Gene3D" id="3.40.50.2000">
    <property type="entry name" value="Glycogen Phosphorylase B"/>
    <property type="match status" value="1"/>
</dbReference>
<comment type="subcellular location">
    <subcellularLocation>
        <location evidence="1">Endoplasmic reticulum membrane</location>
        <topology evidence="1">Single-pass membrane protein</topology>
    </subcellularLocation>
</comment>
<accession>A0A4R1LZE3</accession>
<evidence type="ECO:0000313" key="7">
    <source>
        <dbReference type="EMBL" id="TCK84948.1"/>
    </source>
</evidence>
<dbReference type="GO" id="GO:0006488">
    <property type="term" value="P:dolichol-linked oligosaccharide biosynthetic process"/>
    <property type="evidence" value="ECO:0007669"/>
    <property type="project" value="InterPro"/>
</dbReference>
<proteinExistence type="predicted"/>
<evidence type="ECO:0000256" key="6">
    <source>
        <dbReference type="SAM" id="Phobius"/>
    </source>
</evidence>
<dbReference type="Pfam" id="PF08660">
    <property type="entry name" value="Alg14"/>
    <property type="match status" value="1"/>
</dbReference>
<keyword evidence="2 6" id="KW-0812">Transmembrane</keyword>
<organism evidence="7 8">
    <name type="scientific">Albibacterium bauzanense</name>
    <dbReference type="NCBI Taxonomy" id="653929"/>
    <lineage>
        <taxon>Bacteria</taxon>
        <taxon>Pseudomonadati</taxon>
        <taxon>Bacteroidota</taxon>
        <taxon>Sphingobacteriia</taxon>
        <taxon>Sphingobacteriales</taxon>
        <taxon>Sphingobacteriaceae</taxon>
        <taxon>Albibacterium</taxon>
    </lineage>
</organism>
<evidence type="ECO:0000256" key="1">
    <source>
        <dbReference type="ARBA" id="ARBA00004389"/>
    </source>
</evidence>
<dbReference type="InterPro" id="IPR013969">
    <property type="entry name" value="Oligosacch_biosynth_Alg14"/>
</dbReference>
<sequence>MSKKIIAIASAGGHWIQLLRIAPAFENNEVVFVSTEPSFASSVKNFDYYLIPDASRWDKIGLLKSFYSVFKMILKLKPEIIITTGAAPGLMAIIVGRIIGCKTIWIDSIANVDKISMSGKIALRFANIVYTQWPELVKGKIVYHGNVIS</sequence>
<keyword evidence="8" id="KW-1185">Reference proteome</keyword>
<dbReference type="EMBL" id="SMGO01000001">
    <property type="protein sequence ID" value="TCK84948.1"/>
    <property type="molecule type" value="Genomic_DNA"/>
</dbReference>
<evidence type="ECO:0000256" key="3">
    <source>
        <dbReference type="ARBA" id="ARBA00022824"/>
    </source>
</evidence>
<keyword evidence="4 6" id="KW-1133">Transmembrane helix</keyword>
<evidence type="ECO:0000256" key="2">
    <source>
        <dbReference type="ARBA" id="ARBA00022692"/>
    </source>
</evidence>
<dbReference type="PANTHER" id="PTHR12154">
    <property type="entry name" value="GLYCOSYL TRANSFERASE-RELATED"/>
    <property type="match status" value="1"/>
</dbReference>
<dbReference type="RefSeq" id="WP_132220745.1">
    <property type="nucleotide sequence ID" value="NZ_SMGO01000001.1"/>
</dbReference>
<keyword evidence="3" id="KW-0256">Endoplasmic reticulum</keyword>
<name>A0A4R1LZE3_9SPHI</name>
<dbReference type="SUPFAM" id="SSF53756">
    <property type="entry name" value="UDP-Glycosyltransferase/glycogen phosphorylase"/>
    <property type="match status" value="1"/>
</dbReference>
<dbReference type="Proteomes" id="UP000294616">
    <property type="component" value="Unassembled WGS sequence"/>
</dbReference>
<feature type="transmembrane region" description="Helical" evidence="6">
    <location>
        <begin position="80"/>
        <end position="99"/>
    </location>
</feature>